<dbReference type="GO" id="GO:0034194">
    <property type="term" value="P:D-galactonate catabolic process"/>
    <property type="evidence" value="ECO:0007669"/>
    <property type="project" value="InterPro"/>
</dbReference>
<evidence type="ECO:0000313" key="2">
    <source>
        <dbReference type="Proteomes" id="UP000244908"/>
    </source>
</evidence>
<name>A0A2Y9TYK2_9GAMM</name>
<dbReference type="InterPro" id="IPR042257">
    <property type="entry name" value="DGOK_C"/>
</dbReference>
<proteinExistence type="predicted"/>
<dbReference type="Gene3D" id="3.30.420.300">
    <property type="entry name" value="2-keto-3-deoxy-galactonokinase, substrate binding domain"/>
    <property type="match status" value="1"/>
</dbReference>
<dbReference type="GO" id="GO:0008671">
    <property type="term" value="F:2-dehydro-3-deoxygalactonokinase activity"/>
    <property type="evidence" value="ECO:0007669"/>
    <property type="project" value="InterPro"/>
</dbReference>
<evidence type="ECO:0000313" key="1">
    <source>
        <dbReference type="EMBL" id="AWH88755.1"/>
    </source>
</evidence>
<dbReference type="CDD" id="cd24012">
    <property type="entry name" value="ASKHA_NBD_KDGal-kinase"/>
    <property type="match status" value="1"/>
</dbReference>
<dbReference type="Gene3D" id="3.30.420.310">
    <property type="entry name" value="2-keto-3-deoxy-galactonokinase, C-terminal domain"/>
    <property type="match status" value="1"/>
</dbReference>
<dbReference type="OrthoDB" id="256574at2"/>
<accession>A0A2Y9TYK2</accession>
<dbReference type="Pfam" id="PF05035">
    <property type="entry name" value="DGOK"/>
    <property type="match status" value="1"/>
</dbReference>
<keyword evidence="2" id="KW-1185">Reference proteome</keyword>
<dbReference type="Proteomes" id="UP000244908">
    <property type="component" value="Chromosome"/>
</dbReference>
<dbReference type="InterPro" id="IPR007729">
    <property type="entry name" value="DGOK"/>
</dbReference>
<dbReference type="InterPro" id="IPR042258">
    <property type="entry name" value="DGOK_N"/>
</dbReference>
<dbReference type="AlphaFoldDB" id="A0A2Y9TYK2"/>
<dbReference type="KEGG" id="lpv:HYN51_09395"/>
<protein>
    <submittedName>
        <fullName evidence="1">2-dehydro-3-deoxygalactonokinase</fullName>
    </submittedName>
</protein>
<reference evidence="1 2" key="1">
    <citation type="journal article" date="2019" name="Int. J. Syst. Evol. Microbiol.">
        <title>Limnobaculum parvum gen. nov., sp. nov., isolated from a freshwater lake.</title>
        <authorList>
            <person name="Baek C."/>
            <person name="Shin S.K."/>
            <person name="Yi H."/>
        </authorList>
    </citation>
    <scope>NUCLEOTIDE SEQUENCE [LARGE SCALE GENOMIC DNA]</scope>
    <source>
        <strain evidence="1 2">HYN0051</strain>
    </source>
</reference>
<gene>
    <name evidence="1" type="ORF">HYN51_09395</name>
</gene>
<organism evidence="1 2">
    <name type="scientific">Limnobaculum parvum</name>
    <dbReference type="NCBI Taxonomy" id="2172103"/>
    <lineage>
        <taxon>Bacteria</taxon>
        <taxon>Pseudomonadati</taxon>
        <taxon>Pseudomonadota</taxon>
        <taxon>Gammaproteobacteria</taxon>
        <taxon>Enterobacterales</taxon>
        <taxon>Budviciaceae</taxon>
        <taxon>Limnobaculum</taxon>
    </lineage>
</organism>
<sequence>MKKWIAVDWGTTNFRAFLMQGKDCIDRCAQGPGLLQIEQGNFEQELLRLLQPWFDVAPYPVVMAGMVGSQQGWHEVPYVEAPCTFSSLTEQAYAFTTRWSSPIWIIPGVRCYSPYQQPDVMRGEEVQLAGLSAINGPGEYQVILPGTHSKHVLMDNQSISHFSTYMTGELFALLSQHSILGRALPPQEDSLEVFNSAIEVAQRKTPLSHQLFSARTYRLNKEIAEQHIHSYLSGLLIGAELATCTSTQSIWCVGSTKLTENYSRAAKYLGINLHTIDGDECFIRGISHLYQHIAGEKQ</sequence>
<dbReference type="EMBL" id="CP029185">
    <property type="protein sequence ID" value="AWH88755.1"/>
    <property type="molecule type" value="Genomic_DNA"/>
</dbReference>
<dbReference type="RefSeq" id="WP_108900812.1">
    <property type="nucleotide sequence ID" value="NZ_CP029185.2"/>
</dbReference>